<gene>
    <name evidence="1" type="ORF">RDB_LOCUS155003</name>
</gene>
<reference evidence="1" key="1">
    <citation type="submission" date="2021-01" db="EMBL/GenBank/DDBJ databases">
        <authorList>
            <person name="Kaushik A."/>
        </authorList>
    </citation>
    <scope>NUCLEOTIDE SEQUENCE</scope>
    <source>
        <strain evidence="1">AG1-1C</strain>
    </source>
</reference>
<name>A0A8H3BKC7_9AGAM</name>
<organism evidence="1 2">
    <name type="scientific">Rhizoctonia solani</name>
    <dbReference type="NCBI Taxonomy" id="456999"/>
    <lineage>
        <taxon>Eukaryota</taxon>
        <taxon>Fungi</taxon>
        <taxon>Dikarya</taxon>
        <taxon>Basidiomycota</taxon>
        <taxon>Agaricomycotina</taxon>
        <taxon>Agaricomycetes</taxon>
        <taxon>Cantharellales</taxon>
        <taxon>Ceratobasidiaceae</taxon>
        <taxon>Rhizoctonia</taxon>
    </lineage>
</organism>
<sequence>RIEKQNISLEINSHPGSRSAYWTPKDYHSHGQEHIQVLLEQDRALDEFRLEFHNKQTAILEQLYWGWRRSLEALVKTLPDNLMPVDIQTPNFYLQGRVGSENISIPDDPLFLDLRKLLRADVLFKCERNSVYYPEGFDGWSPHWSYYSSAFSDIAKALLGTLQCPNACFLEMKALGPVFLCGRCTREPCYYTWNGIIDHYAYEYQRQEIACLRNEKSSKSNKEITLVFTHDFNMIDVEKPLLHLVPAAEQNPFLLAGAIVSLSRCMLCDSIEHSYETQHTQITRHVQDVHLIENPVLGEHYSNPVKYRRRV</sequence>
<dbReference type="EMBL" id="CAJMWS010000672">
    <property type="protein sequence ID" value="CAE6457860.1"/>
    <property type="molecule type" value="Genomic_DNA"/>
</dbReference>
<accession>A0A8H3BKC7</accession>
<evidence type="ECO:0000313" key="1">
    <source>
        <dbReference type="EMBL" id="CAE6457860.1"/>
    </source>
</evidence>
<dbReference type="Proteomes" id="UP000663846">
    <property type="component" value="Unassembled WGS sequence"/>
</dbReference>
<protein>
    <submittedName>
        <fullName evidence="1">Uncharacterized protein</fullName>
    </submittedName>
</protein>
<comment type="caution">
    <text evidence="1">The sequence shown here is derived from an EMBL/GenBank/DDBJ whole genome shotgun (WGS) entry which is preliminary data.</text>
</comment>
<feature type="non-terminal residue" evidence="1">
    <location>
        <position position="1"/>
    </location>
</feature>
<proteinExistence type="predicted"/>
<evidence type="ECO:0000313" key="2">
    <source>
        <dbReference type="Proteomes" id="UP000663846"/>
    </source>
</evidence>
<dbReference type="AlphaFoldDB" id="A0A8H3BKC7"/>